<gene>
    <name evidence="1" type="ORF">ARMGADRAFT_1070974</name>
</gene>
<dbReference type="InParanoid" id="A0A2H3EAT4"/>
<organism evidence="1 2">
    <name type="scientific">Armillaria gallica</name>
    <name type="common">Bulbous honey fungus</name>
    <name type="synonym">Armillaria bulbosa</name>
    <dbReference type="NCBI Taxonomy" id="47427"/>
    <lineage>
        <taxon>Eukaryota</taxon>
        <taxon>Fungi</taxon>
        <taxon>Dikarya</taxon>
        <taxon>Basidiomycota</taxon>
        <taxon>Agaricomycotina</taxon>
        <taxon>Agaricomycetes</taxon>
        <taxon>Agaricomycetidae</taxon>
        <taxon>Agaricales</taxon>
        <taxon>Marasmiineae</taxon>
        <taxon>Physalacriaceae</taxon>
        <taxon>Armillaria</taxon>
    </lineage>
</organism>
<sequence>MAMGFRDTQFLRAARLILIQPRLRTDIPKSLLSFGDRERDDEKLGRELGCLYHTSPISPPSSDISLPLDSLVAWDLTSFGRRPGSAYFHQNMGADMKGSRSNCAPETREGLHRSQDVVPESTYPIGSQDALGMSRLILIQRYHRQRILLSIARQTVVLYLNQRLNSRHCRGAPHSRPIEFLTVSPISFGASS</sequence>
<evidence type="ECO:0000313" key="2">
    <source>
        <dbReference type="Proteomes" id="UP000217790"/>
    </source>
</evidence>
<evidence type="ECO:0000313" key="1">
    <source>
        <dbReference type="EMBL" id="PBL04522.1"/>
    </source>
</evidence>
<name>A0A2H3EAT4_ARMGA</name>
<dbReference type="EMBL" id="KZ293644">
    <property type="protein sequence ID" value="PBL04522.1"/>
    <property type="molecule type" value="Genomic_DNA"/>
</dbReference>
<keyword evidence="2" id="KW-1185">Reference proteome</keyword>
<proteinExistence type="predicted"/>
<protein>
    <submittedName>
        <fullName evidence="1">Uncharacterized protein</fullName>
    </submittedName>
</protein>
<reference evidence="2" key="1">
    <citation type="journal article" date="2017" name="Nat. Ecol. Evol.">
        <title>Genome expansion and lineage-specific genetic innovations in the forest pathogenic fungi Armillaria.</title>
        <authorList>
            <person name="Sipos G."/>
            <person name="Prasanna A.N."/>
            <person name="Walter M.C."/>
            <person name="O'Connor E."/>
            <person name="Balint B."/>
            <person name="Krizsan K."/>
            <person name="Kiss B."/>
            <person name="Hess J."/>
            <person name="Varga T."/>
            <person name="Slot J."/>
            <person name="Riley R."/>
            <person name="Boka B."/>
            <person name="Rigling D."/>
            <person name="Barry K."/>
            <person name="Lee J."/>
            <person name="Mihaltcheva S."/>
            <person name="LaButti K."/>
            <person name="Lipzen A."/>
            <person name="Waldron R."/>
            <person name="Moloney N.M."/>
            <person name="Sperisen C."/>
            <person name="Kredics L."/>
            <person name="Vagvoelgyi C."/>
            <person name="Patrignani A."/>
            <person name="Fitzpatrick D."/>
            <person name="Nagy I."/>
            <person name="Doyle S."/>
            <person name="Anderson J.B."/>
            <person name="Grigoriev I.V."/>
            <person name="Gueldener U."/>
            <person name="Muensterkoetter M."/>
            <person name="Nagy L.G."/>
        </authorList>
    </citation>
    <scope>NUCLEOTIDE SEQUENCE [LARGE SCALE GENOMIC DNA]</scope>
    <source>
        <strain evidence="2">Ar21-2</strain>
    </source>
</reference>
<dbReference type="AlphaFoldDB" id="A0A2H3EAT4"/>
<dbReference type="Proteomes" id="UP000217790">
    <property type="component" value="Unassembled WGS sequence"/>
</dbReference>
<accession>A0A2H3EAT4</accession>